<dbReference type="Gene3D" id="2.60.210.10">
    <property type="entry name" value="Apoptosis, Tumor Necrosis Factor Receptor Associated Protein 2, Chain A"/>
    <property type="match status" value="4"/>
</dbReference>
<dbReference type="CDD" id="cd00121">
    <property type="entry name" value="MATH"/>
    <property type="match status" value="4"/>
</dbReference>
<dbReference type="KEGG" id="dzi:111317724"/>
<evidence type="ECO:0000313" key="5">
    <source>
        <dbReference type="RefSeq" id="XP_022775874.1"/>
    </source>
</evidence>
<evidence type="ECO:0000313" key="4">
    <source>
        <dbReference type="Proteomes" id="UP000515121"/>
    </source>
</evidence>
<dbReference type="GeneID" id="111317724"/>
<evidence type="ECO:0000259" key="3">
    <source>
        <dbReference type="PROSITE" id="PS50144"/>
    </source>
</evidence>
<feature type="region of interest" description="Disordered" evidence="1">
    <location>
        <begin position="733"/>
        <end position="752"/>
    </location>
</feature>
<dbReference type="PANTHER" id="PTHR46162">
    <property type="entry name" value="TRAF-LIKE FAMILY PROTEIN"/>
    <property type="match status" value="1"/>
</dbReference>
<dbReference type="AlphaFoldDB" id="A0A6P6BFM6"/>
<gene>
    <name evidence="5" type="primary">LOC111317724</name>
</gene>
<evidence type="ECO:0000256" key="2">
    <source>
        <dbReference type="SAM" id="Phobius"/>
    </source>
</evidence>
<dbReference type="PANTHER" id="PTHR46162:SF40">
    <property type="entry name" value="TRAF-LIKE FAMILY PROTEIN"/>
    <property type="match status" value="1"/>
</dbReference>
<dbReference type="RefSeq" id="XP_022775874.1">
    <property type="nucleotide sequence ID" value="XM_022920139.1"/>
</dbReference>
<feature type="transmembrane region" description="Helical" evidence="2">
    <location>
        <begin position="304"/>
        <end position="322"/>
    </location>
</feature>
<keyword evidence="2" id="KW-1133">Transmembrane helix</keyword>
<feature type="transmembrane region" description="Helical" evidence="2">
    <location>
        <begin position="334"/>
        <end position="360"/>
    </location>
</feature>
<accession>A0A6P6BFM6</accession>
<dbReference type="SUPFAM" id="SSF49599">
    <property type="entry name" value="TRAF domain-like"/>
    <property type="match status" value="4"/>
</dbReference>
<dbReference type="PROSITE" id="PS50144">
    <property type="entry name" value="MATH"/>
    <property type="match status" value="4"/>
</dbReference>
<keyword evidence="4" id="KW-1185">Reference proteome</keyword>
<feature type="domain" description="MATH" evidence="3">
    <location>
        <begin position="421"/>
        <end position="559"/>
    </location>
</feature>
<feature type="domain" description="MATH" evidence="3">
    <location>
        <begin position="177"/>
        <end position="306"/>
    </location>
</feature>
<feature type="transmembrane region" description="Helical" evidence="2">
    <location>
        <begin position="372"/>
        <end position="396"/>
    </location>
</feature>
<feature type="domain" description="MATH" evidence="3">
    <location>
        <begin position="22"/>
        <end position="154"/>
    </location>
</feature>
<dbReference type="Proteomes" id="UP000515121">
    <property type="component" value="Unplaced"/>
</dbReference>
<dbReference type="OrthoDB" id="995697at2759"/>
<feature type="domain" description="MATH" evidence="3">
    <location>
        <begin position="576"/>
        <end position="697"/>
    </location>
</feature>
<reference evidence="5" key="1">
    <citation type="submission" date="2025-08" db="UniProtKB">
        <authorList>
            <consortium name="RefSeq"/>
        </authorList>
    </citation>
    <scope>IDENTIFICATION</scope>
    <source>
        <tissue evidence="5">Fruit stalk</tissue>
    </source>
</reference>
<dbReference type="InterPro" id="IPR002083">
    <property type="entry name" value="MATH/TRAF_dom"/>
</dbReference>
<organism evidence="4 5">
    <name type="scientific">Durio zibethinus</name>
    <name type="common">Durian</name>
    <dbReference type="NCBI Taxonomy" id="66656"/>
    <lineage>
        <taxon>Eukaryota</taxon>
        <taxon>Viridiplantae</taxon>
        <taxon>Streptophyta</taxon>
        <taxon>Embryophyta</taxon>
        <taxon>Tracheophyta</taxon>
        <taxon>Spermatophyta</taxon>
        <taxon>Magnoliopsida</taxon>
        <taxon>eudicotyledons</taxon>
        <taxon>Gunneridae</taxon>
        <taxon>Pentapetalae</taxon>
        <taxon>rosids</taxon>
        <taxon>malvids</taxon>
        <taxon>Malvales</taxon>
        <taxon>Malvaceae</taxon>
        <taxon>Helicteroideae</taxon>
        <taxon>Durio</taxon>
    </lineage>
</organism>
<name>A0A6P6BFM6_DURZI</name>
<dbReference type="InterPro" id="IPR008974">
    <property type="entry name" value="TRAF-like"/>
</dbReference>
<dbReference type="Pfam" id="PF22486">
    <property type="entry name" value="MATH_2"/>
    <property type="match status" value="4"/>
</dbReference>
<dbReference type="SMART" id="SM00061">
    <property type="entry name" value="MATH"/>
    <property type="match status" value="4"/>
</dbReference>
<protein>
    <submittedName>
        <fullName evidence="5">Uncharacterized protein LOC111317724</fullName>
    </submittedName>
</protein>
<proteinExistence type="predicted"/>
<keyword evidence="2" id="KW-0812">Transmembrane</keyword>
<evidence type="ECO:0000256" key="1">
    <source>
        <dbReference type="SAM" id="MobiDB-lite"/>
    </source>
</evidence>
<sequence>MSFSDDGFKSVSTLKTWREVPPSHYILKIESFSSLLRILDKTKVDNHESNEFKASGYTWRLLLYPSGDQERNGSNHISLYLKIMYPPPEMNALLIFFIYDQLKDKYLSIQDVEVRQFNKTNRVWGLSQLVSLDCFRNTSNGFLVNDSCVFGVEVFDIKCDAFEVQGAYLRTLRQQSEIVKIWTVEKLSELKETGHFSEQFSVGGYNWKFHLYPKGAPKAKGKCLSIYLCLQDQDKFPPGWKMHVEFKLSINDQVHENNSDRITKIGNAWFSALDTAWGFPCFIKLADLRRSTSNIFRDAMEIELQIISMSTTIAIISGHLVLRDLGRVSATAITSVVGAATIAITSVVAAATIAITSVAAAATTTVVDPASAAVSIVTAAAIVIATAIAIVAAAAATAHVVTACEKCILEKLTVTMRNVAPAHYTLEIESLPFLKEILSKTGLHSYESPEFQASGYKWRLILYPEGDKQRGGEGHISLYLEIVGIQNLGRPWEIDALLNFFVFDASWAQYKSFQDGRVKRFNAVNKERGFSRLLTLAEFYDTSNGYLSHGDRCKFGVEVFVIKSEGKGERFFTMDNLSKNVYVEKFYELHKGGRYSKEFTIGDYKWKLHLYPKGVPKVNGEFLSIFIHLVDNEKIPIGNKMYVEFKLRMNHQVEKTGGAWFRSFAPAWGFPCFTRLADPKPTNTKLADPKQADGIKFADKRLTMGISDNDDMLFEVLFEAVITSMSMAIDLYPDPPKTKANPTDSDAPPGFP</sequence>
<keyword evidence="2" id="KW-0472">Membrane</keyword>